<keyword evidence="2" id="KW-1133">Transmembrane helix</keyword>
<sequence length="489" mass="51552">MGEGTIGGMTPPPQSNRSSSQSPSASHPRGNGLPLGTVDRTDCNPESQWDNAPNPFSRVLTASEPSAKDRFVRAVRTLVVTLALTAILFAGVFFGKQFLLAQLVAGFDDLDAAGKQARLTQIASFGLDAVEPLAGKLANEEDAVSVAAFTLLQQLQNDWITLSPAAAQAAHSRLIESIATAFRRPSEQAGIPGPAQRGRASELLRQSILEFSSAPSQTPELLGAANDLLAELDGPASTNAMLANSPVQLRSAPRRHSVAKVARLATPVRQSGWTDWPPPTSTQTAQIVRSGARRASVEQASLADQADMSATLTAPASLQALPRGVMAPLQQITSHEPVASSSPAVAAHRPVSRVIQVSADADAPIETLSEAGTLEKVSNSSDAANERGYPELTARGFSKSQLESAAKWSNAAAEERIAMISSLARSGELGTEPWLSYAINDPDRRVRLEVVGALEKSRGAAVSAGLRKLLAGETDPHVAARIRRILDLF</sequence>
<proteinExistence type="predicted"/>
<organism evidence="3 4">
    <name type="scientific">Allorhodopirellula heiligendammensis</name>
    <dbReference type="NCBI Taxonomy" id="2714739"/>
    <lineage>
        <taxon>Bacteria</taxon>
        <taxon>Pseudomonadati</taxon>
        <taxon>Planctomycetota</taxon>
        <taxon>Planctomycetia</taxon>
        <taxon>Pirellulales</taxon>
        <taxon>Pirellulaceae</taxon>
        <taxon>Allorhodopirellula</taxon>
    </lineage>
</organism>
<keyword evidence="2" id="KW-0812">Transmembrane</keyword>
<accession>A0A5C6BWB5</accession>
<dbReference type="Proteomes" id="UP000319908">
    <property type="component" value="Unassembled WGS sequence"/>
</dbReference>
<keyword evidence="2" id="KW-0472">Membrane</keyword>
<dbReference type="Pfam" id="PF13646">
    <property type="entry name" value="HEAT_2"/>
    <property type="match status" value="1"/>
</dbReference>
<name>A0A5C6BWB5_9BACT</name>
<evidence type="ECO:0000313" key="4">
    <source>
        <dbReference type="Proteomes" id="UP000319908"/>
    </source>
</evidence>
<evidence type="ECO:0000256" key="2">
    <source>
        <dbReference type="SAM" id="Phobius"/>
    </source>
</evidence>
<comment type="caution">
    <text evidence="3">The sequence shown here is derived from an EMBL/GenBank/DDBJ whole genome shotgun (WGS) entry which is preliminary data.</text>
</comment>
<dbReference type="OrthoDB" id="281574at2"/>
<evidence type="ECO:0000313" key="3">
    <source>
        <dbReference type="EMBL" id="TWU15761.1"/>
    </source>
</evidence>
<keyword evidence="4" id="KW-1185">Reference proteome</keyword>
<dbReference type="AlphaFoldDB" id="A0A5C6BWB5"/>
<gene>
    <name evidence="3" type="ORF">Poly21_29630</name>
</gene>
<protein>
    <recommendedName>
        <fullName evidence="5">HEAT repeat protein</fullName>
    </recommendedName>
</protein>
<evidence type="ECO:0000256" key="1">
    <source>
        <dbReference type="SAM" id="MobiDB-lite"/>
    </source>
</evidence>
<reference evidence="3 4" key="1">
    <citation type="journal article" date="2020" name="Antonie Van Leeuwenhoek">
        <title>Rhodopirellula heiligendammensis sp. nov., Rhodopirellula pilleata sp. nov., and Rhodopirellula solitaria sp. nov. isolated from natural or artificial marine surfaces in Northern Germany and California, USA, and emended description of the genus Rhodopirellula.</title>
        <authorList>
            <person name="Kallscheuer N."/>
            <person name="Wiegand S."/>
            <person name="Jogler M."/>
            <person name="Boedeker C."/>
            <person name="Peeters S.H."/>
            <person name="Rast P."/>
            <person name="Heuer A."/>
            <person name="Jetten M.S.M."/>
            <person name="Rohde M."/>
            <person name="Jogler C."/>
        </authorList>
    </citation>
    <scope>NUCLEOTIDE SEQUENCE [LARGE SCALE GENOMIC DNA]</scope>
    <source>
        <strain evidence="3 4">Poly21</strain>
    </source>
</reference>
<feature type="transmembrane region" description="Helical" evidence="2">
    <location>
        <begin position="74"/>
        <end position="94"/>
    </location>
</feature>
<feature type="region of interest" description="Disordered" evidence="1">
    <location>
        <begin position="1"/>
        <end position="57"/>
    </location>
</feature>
<dbReference type="EMBL" id="SJPU01000002">
    <property type="protein sequence ID" value="TWU15761.1"/>
    <property type="molecule type" value="Genomic_DNA"/>
</dbReference>
<feature type="compositionally biased region" description="Low complexity" evidence="1">
    <location>
        <begin position="15"/>
        <end position="29"/>
    </location>
</feature>
<evidence type="ECO:0008006" key="5">
    <source>
        <dbReference type="Google" id="ProtNLM"/>
    </source>
</evidence>